<dbReference type="RefSeq" id="WP_385943580.1">
    <property type="nucleotide sequence ID" value="NZ_JBHSPG010000009.1"/>
</dbReference>
<evidence type="ECO:0000256" key="1">
    <source>
        <dbReference type="SAM" id="Phobius"/>
    </source>
</evidence>
<feature type="transmembrane region" description="Helical" evidence="1">
    <location>
        <begin position="12"/>
        <end position="32"/>
    </location>
</feature>
<evidence type="ECO:0008006" key="4">
    <source>
        <dbReference type="Google" id="ProtNLM"/>
    </source>
</evidence>
<keyword evidence="3" id="KW-1185">Reference proteome</keyword>
<name>A0ABW0YMF8_9BACI</name>
<dbReference type="Proteomes" id="UP001596142">
    <property type="component" value="Unassembled WGS sequence"/>
</dbReference>
<organism evidence="2 3">
    <name type="scientific">Thalassorhabdus alkalitolerans</name>
    <dbReference type="NCBI Taxonomy" id="2282697"/>
    <lineage>
        <taxon>Bacteria</taxon>
        <taxon>Bacillati</taxon>
        <taxon>Bacillota</taxon>
        <taxon>Bacilli</taxon>
        <taxon>Bacillales</taxon>
        <taxon>Bacillaceae</taxon>
        <taxon>Thalassorhabdus</taxon>
    </lineage>
</organism>
<dbReference type="EMBL" id="JBHSOZ010000005">
    <property type="protein sequence ID" value="MFC5713635.1"/>
    <property type="molecule type" value="Genomic_DNA"/>
</dbReference>
<protein>
    <recommendedName>
        <fullName evidence="4">PEP-CTERM protein-sorting domain-containing protein</fullName>
    </recommendedName>
</protein>
<gene>
    <name evidence="2" type="ORF">ACFPU1_12650</name>
</gene>
<proteinExistence type="predicted"/>
<evidence type="ECO:0000313" key="2">
    <source>
        <dbReference type="EMBL" id="MFC5713635.1"/>
    </source>
</evidence>
<comment type="caution">
    <text evidence="2">The sequence shown here is derived from an EMBL/GenBank/DDBJ whole genome shotgun (WGS) entry which is preliminary data.</text>
</comment>
<keyword evidence="1" id="KW-0812">Transmembrane</keyword>
<sequence>MKGEATIKSKVLYIILAIIIFFNLIRYLYALIGGDITAYNIVMVILNLVGISFAAAYFLRRRPDQ</sequence>
<reference evidence="3" key="1">
    <citation type="journal article" date="2019" name="Int. J. Syst. Evol. Microbiol.">
        <title>The Global Catalogue of Microorganisms (GCM) 10K type strain sequencing project: providing services to taxonomists for standard genome sequencing and annotation.</title>
        <authorList>
            <consortium name="The Broad Institute Genomics Platform"/>
            <consortium name="The Broad Institute Genome Sequencing Center for Infectious Disease"/>
            <person name="Wu L."/>
            <person name="Ma J."/>
        </authorList>
    </citation>
    <scope>NUCLEOTIDE SEQUENCE [LARGE SCALE GENOMIC DNA]</scope>
    <source>
        <strain evidence="3">CECT 7184</strain>
    </source>
</reference>
<accession>A0ABW0YMF8</accession>
<evidence type="ECO:0000313" key="3">
    <source>
        <dbReference type="Proteomes" id="UP001596142"/>
    </source>
</evidence>
<keyword evidence="1" id="KW-0472">Membrane</keyword>
<keyword evidence="1" id="KW-1133">Transmembrane helix</keyword>
<feature type="transmembrane region" description="Helical" evidence="1">
    <location>
        <begin position="38"/>
        <end position="59"/>
    </location>
</feature>